<sequence>MIWEAGLGPAEGSGRPGQDMGEKEGPVVELVDERLVDEVVERLMDRADASGAALLGEGGLLTQVTRAVLERALDAEMTEHLGYEKHDPAGRGWGNSRNGTSPKTVLTDVGAVTVAVPRDRNGEFEPRLIPKNARRLAGFTERILSLYARGMSVRDIRSHLARIYGVDVSADPISKVTDAVTDELAAWQNRPLDAVWPIIYIDSLWVKIRSGSVSSKPVYVAVGVDIDGRKDVLGLWIGAEGEGATAWMTVLTELRNRGVEDVCTVCCDGLKGLPDAVTATWPRATVQTCVIHLIRASLRLSSGRDHCALVPALRAIYGAPTEQAAEQALDELAASELGERYPAVVRTWRAAWGEFTPYRAFPAAIRKVVYSTNMVESMNSRLRKATRNRGHFPSEQAALKVIYLARRPGADQSQGPRHQPRRRTLEGGAEPVLALLRGPAQHPITTRHLHEIAYTPGDRGGGSGVRPADAADGSGARTRLTDGGCAQEVGQPDFLRWRVRGGLYCGCAVAGSAGVEPAVVIVVAVAPFVLVVRRAKWPGPGGGLDGRSVGSSSRVGVS</sequence>
<evidence type="ECO:0000313" key="8">
    <source>
        <dbReference type="Proteomes" id="UP000610124"/>
    </source>
</evidence>
<dbReference type="GO" id="GO:0004803">
    <property type="term" value="F:transposase activity"/>
    <property type="evidence" value="ECO:0007669"/>
    <property type="project" value="InterPro"/>
</dbReference>
<dbReference type="Pfam" id="PF00872">
    <property type="entry name" value="Transposase_mut"/>
    <property type="match status" value="1"/>
</dbReference>
<proteinExistence type="inferred from homology"/>
<evidence type="ECO:0000256" key="3">
    <source>
        <dbReference type="ARBA" id="ARBA00022578"/>
    </source>
</evidence>
<keyword evidence="5" id="KW-0233">DNA recombination</keyword>
<comment type="similarity">
    <text evidence="2">Belongs to the transposase mutator family.</text>
</comment>
<accession>A0A8H9HWA7</accession>
<dbReference type="GO" id="GO:0006313">
    <property type="term" value="P:DNA transposition"/>
    <property type="evidence" value="ECO:0007669"/>
    <property type="project" value="InterPro"/>
</dbReference>
<name>A0A8H9HWA7_KITAU</name>
<feature type="region of interest" description="Disordered" evidence="6">
    <location>
        <begin position="456"/>
        <end position="485"/>
    </location>
</feature>
<keyword evidence="3" id="KW-0815">Transposition</keyword>
<keyword evidence="4" id="KW-0238">DNA-binding</keyword>
<evidence type="ECO:0008006" key="9">
    <source>
        <dbReference type="Google" id="ProtNLM"/>
    </source>
</evidence>
<dbReference type="PANTHER" id="PTHR33217:SF8">
    <property type="entry name" value="MUTATOR FAMILY TRANSPOSASE"/>
    <property type="match status" value="1"/>
</dbReference>
<organism evidence="7 8">
    <name type="scientific">Kitasatospora aureofaciens</name>
    <name type="common">Streptomyces aureofaciens</name>
    <dbReference type="NCBI Taxonomy" id="1894"/>
    <lineage>
        <taxon>Bacteria</taxon>
        <taxon>Bacillati</taxon>
        <taxon>Actinomycetota</taxon>
        <taxon>Actinomycetes</taxon>
        <taxon>Kitasatosporales</taxon>
        <taxon>Streptomycetaceae</taxon>
        <taxon>Kitasatospora</taxon>
    </lineage>
</organism>
<dbReference type="AlphaFoldDB" id="A0A8H9HWA7"/>
<evidence type="ECO:0000256" key="2">
    <source>
        <dbReference type="ARBA" id="ARBA00010961"/>
    </source>
</evidence>
<gene>
    <name evidence="7" type="ORF">GCM10010502_42200</name>
</gene>
<evidence type="ECO:0000256" key="6">
    <source>
        <dbReference type="SAM" id="MobiDB-lite"/>
    </source>
</evidence>
<dbReference type="InterPro" id="IPR001207">
    <property type="entry name" value="Transposase_mutator"/>
</dbReference>
<protein>
    <recommendedName>
        <fullName evidence="9">Transposase</fullName>
    </recommendedName>
</protein>
<reference evidence="7" key="1">
    <citation type="journal article" date="2014" name="Int. J. Syst. Evol. Microbiol.">
        <title>Complete genome sequence of Corynebacterium casei LMG S-19264T (=DSM 44701T), isolated from a smear-ripened cheese.</title>
        <authorList>
            <consortium name="US DOE Joint Genome Institute (JGI-PGF)"/>
            <person name="Walter F."/>
            <person name="Albersmeier A."/>
            <person name="Kalinowski J."/>
            <person name="Ruckert C."/>
        </authorList>
    </citation>
    <scope>NUCLEOTIDE SEQUENCE</scope>
    <source>
        <strain evidence="7">JCM 4434</strain>
    </source>
</reference>
<evidence type="ECO:0000256" key="5">
    <source>
        <dbReference type="ARBA" id="ARBA00023172"/>
    </source>
</evidence>
<comment type="function">
    <text evidence="1">Required for the transposition of the insertion element.</text>
</comment>
<feature type="compositionally biased region" description="Polar residues" evidence="6">
    <location>
        <begin position="95"/>
        <end position="104"/>
    </location>
</feature>
<evidence type="ECO:0000256" key="4">
    <source>
        <dbReference type="ARBA" id="ARBA00023125"/>
    </source>
</evidence>
<dbReference type="GO" id="GO:0003677">
    <property type="term" value="F:DNA binding"/>
    <property type="evidence" value="ECO:0007669"/>
    <property type="project" value="UniProtKB-KW"/>
</dbReference>
<dbReference type="PROSITE" id="PS01007">
    <property type="entry name" value="TRANSPOSASE_MUTATOR"/>
    <property type="match status" value="1"/>
</dbReference>
<dbReference type="PANTHER" id="PTHR33217">
    <property type="entry name" value="TRANSPOSASE FOR INSERTION SEQUENCE ELEMENT IS1081"/>
    <property type="match status" value="1"/>
</dbReference>
<evidence type="ECO:0000313" key="7">
    <source>
        <dbReference type="EMBL" id="GGU85499.1"/>
    </source>
</evidence>
<dbReference type="Proteomes" id="UP000610124">
    <property type="component" value="Unassembled WGS sequence"/>
</dbReference>
<evidence type="ECO:0000256" key="1">
    <source>
        <dbReference type="ARBA" id="ARBA00002190"/>
    </source>
</evidence>
<comment type="caution">
    <text evidence="7">The sequence shown here is derived from an EMBL/GenBank/DDBJ whole genome shotgun (WGS) entry which is preliminary data.</text>
</comment>
<feature type="region of interest" description="Disordered" evidence="6">
    <location>
        <begin position="1"/>
        <end position="24"/>
    </location>
</feature>
<dbReference type="NCBIfam" id="NF033543">
    <property type="entry name" value="transpos_IS256"/>
    <property type="match status" value="1"/>
</dbReference>
<dbReference type="EMBL" id="BMUB01000009">
    <property type="protein sequence ID" value="GGU85499.1"/>
    <property type="molecule type" value="Genomic_DNA"/>
</dbReference>
<reference evidence="7" key="2">
    <citation type="submission" date="2020-09" db="EMBL/GenBank/DDBJ databases">
        <authorList>
            <person name="Sun Q."/>
            <person name="Ohkuma M."/>
        </authorList>
    </citation>
    <scope>NUCLEOTIDE SEQUENCE</scope>
    <source>
        <strain evidence="7">JCM 4434</strain>
    </source>
</reference>
<feature type="region of interest" description="Disordered" evidence="6">
    <location>
        <begin position="84"/>
        <end position="104"/>
    </location>
</feature>